<evidence type="ECO:0000313" key="7">
    <source>
        <dbReference type="EMBL" id="KAK4464488.1"/>
    </source>
</evidence>
<reference evidence="7" key="1">
    <citation type="journal article" date="2023" name="Mol. Phylogenet. Evol.">
        <title>Genome-scale phylogeny and comparative genomics of the fungal order Sordariales.</title>
        <authorList>
            <person name="Hensen N."/>
            <person name="Bonometti L."/>
            <person name="Westerberg I."/>
            <person name="Brannstrom I.O."/>
            <person name="Guillou S."/>
            <person name="Cros-Aarteil S."/>
            <person name="Calhoun S."/>
            <person name="Haridas S."/>
            <person name="Kuo A."/>
            <person name="Mondo S."/>
            <person name="Pangilinan J."/>
            <person name="Riley R."/>
            <person name="LaButti K."/>
            <person name="Andreopoulos B."/>
            <person name="Lipzen A."/>
            <person name="Chen C."/>
            <person name="Yan M."/>
            <person name="Daum C."/>
            <person name="Ng V."/>
            <person name="Clum A."/>
            <person name="Steindorff A."/>
            <person name="Ohm R.A."/>
            <person name="Martin F."/>
            <person name="Silar P."/>
            <person name="Natvig D.O."/>
            <person name="Lalanne C."/>
            <person name="Gautier V."/>
            <person name="Ament-Velasquez S.L."/>
            <person name="Kruys A."/>
            <person name="Hutchinson M.I."/>
            <person name="Powell A.J."/>
            <person name="Barry K."/>
            <person name="Miller A.N."/>
            <person name="Grigoriev I.V."/>
            <person name="Debuchy R."/>
            <person name="Gladieux P."/>
            <person name="Hiltunen Thoren M."/>
            <person name="Johannesson H."/>
        </authorList>
    </citation>
    <scope>NUCLEOTIDE SEQUENCE</scope>
    <source>
        <strain evidence="7">PSN324</strain>
    </source>
</reference>
<organism evidence="7 8">
    <name type="scientific">Cladorrhinum samala</name>
    <dbReference type="NCBI Taxonomy" id="585594"/>
    <lineage>
        <taxon>Eukaryota</taxon>
        <taxon>Fungi</taxon>
        <taxon>Dikarya</taxon>
        <taxon>Ascomycota</taxon>
        <taxon>Pezizomycotina</taxon>
        <taxon>Sordariomycetes</taxon>
        <taxon>Sordariomycetidae</taxon>
        <taxon>Sordariales</taxon>
        <taxon>Podosporaceae</taxon>
        <taxon>Cladorrhinum</taxon>
    </lineage>
</organism>
<proteinExistence type="predicted"/>
<feature type="region of interest" description="Disordered" evidence="5">
    <location>
        <begin position="1"/>
        <end position="31"/>
    </location>
</feature>
<dbReference type="Proteomes" id="UP001321749">
    <property type="component" value="Unassembled WGS sequence"/>
</dbReference>
<evidence type="ECO:0000256" key="4">
    <source>
        <dbReference type="ARBA" id="ARBA00023136"/>
    </source>
</evidence>
<sequence>MTLLDDETTPLAPNRDNHGDGQSSPDSVPDRHRQVSVNVIPEQYISRVLPLALSASVGMAATAATTVYAYAVIMCADPSHCRDAEQSSYAGAVALAAAIANVCGILTLGPLQDAIKLNPKAGLFFWLTSRATSVAVLAVAVIFKSMPLAFLGRIFEGFATDNLLHYSLSAVYVSASDRSRFPRLMGTSLALYMLGMSVSATVAGMLPSFFTSFIMALSVFAASVAYLVVFVPVASGTSAGGGSGAENTGNLTQGSFGKQSGLASRRLVSLTRPLADLFLRDRRVILPAVALLLYNTTQSYLFPALMVYTALNFSFTGKQNGYLLSISATVSAVYLLAVFYVVPKIRKRLGKQKAAGGSGDGEHSSRHEFICAILSMSTQLVALPSLYLATKVWQVYPLVGVMALGLAAPSFIKSYGVSLSDDKPAAVASLAMMESLGGLLSAVVLGSWQSKAGPGVVFLVAAGLVASAVLSLVACQLVRPLHSGR</sequence>
<dbReference type="GO" id="GO:0016020">
    <property type="term" value="C:membrane"/>
    <property type="evidence" value="ECO:0007669"/>
    <property type="project" value="UniProtKB-SubCell"/>
</dbReference>
<feature type="compositionally biased region" description="Polar residues" evidence="5">
    <location>
        <begin position="246"/>
        <end position="258"/>
    </location>
</feature>
<reference evidence="7" key="2">
    <citation type="submission" date="2023-06" db="EMBL/GenBank/DDBJ databases">
        <authorList>
            <consortium name="Lawrence Berkeley National Laboratory"/>
            <person name="Mondo S.J."/>
            <person name="Hensen N."/>
            <person name="Bonometti L."/>
            <person name="Westerberg I."/>
            <person name="Brannstrom I.O."/>
            <person name="Guillou S."/>
            <person name="Cros-Aarteil S."/>
            <person name="Calhoun S."/>
            <person name="Haridas S."/>
            <person name="Kuo A."/>
            <person name="Pangilinan J."/>
            <person name="Riley R."/>
            <person name="Labutti K."/>
            <person name="Andreopoulos B."/>
            <person name="Lipzen A."/>
            <person name="Chen C."/>
            <person name="Yanf M."/>
            <person name="Daum C."/>
            <person name="Ng V."/>
            <person name="Clum A."/>
            <person name="Steindorff A."/>
            <person name="Ohm R."/>
            <person name="Martin F."/>
            <person name="Silar P."/>
            <person name="Natvig D."/>
            <person name="Lalanne C."/>
            <person name="Gautier V."/>
            <person name="Ament-Velasquez S.L."/>
            <person name="Kruys A."/>
            <person name="Hutchinson M.I."/>
            <person name="Powell A.J."/>
            <person name="Barry K."/>
            <person name="Miller A.N."/>
            <person name="Grigoriev I.V."/>
            <person name="Debuchy R."/>
            <person name="Gladieux P."/>
            <person name="Thoren M.H."/>
            <person name="Johannesson H."/>
        </authorList>
    </citation>
    <scope>NUCLEOTIDE SEQUENCE</scope>
    <source>
        <strain evidence="7">PSN324</strain>
    </source>
</reference>
<evidence type="ECO:0000256" key="1">
    <source>
        <dbReference type="ARBA" id="ARBA00004141"/>
    </source>
</evidence>
<evidence type="ECO:0000256" key="5">
    <source>
        <dbReference type="SAM" id="MobiDB-lite"/>
    </source>
</evidence>
<feature type="region of interest" description="Disordered" evidence="5">
    <location>
        <begin position="239"/>
        <end position="258"/>
    </location>
</feature>
<evidence type="ECO:0000256" key="2">
    <source>
        <dbReference type="ARBA" id="ARBA00022692"/>
    </source>
</evidence>
<feature type="transmembrane region" description="Helical" evidence="6">
    <location>
        <begin position="123"/>
        <end position="143"/>
    </location>
</feature>
<evidence type="ECO:0000256" key="3">
    <source>
        <dbReference type="ARBA" id="ARBA00022989"/>
    </source>
</evidence>
<dbReference type="PANTHER" id="PTHR23507:SF1">
    <property type="entry name" value="FI18259P1-RELATED"/>
    <property type="match status" value="1"/>
</dbReference>
<feature type="transmembrane region" description="Helical" evidence="6">
    <location>
        <begin position="213"/>
        <end position="234"/>
    </location>
</feature>
<feature type="transmembrane region" description="Helical" evidence="6">
    <location>
        <begin position="395"/>
        <end position="412"/>
    </location>
</feature>
<dbReference type="GO" id="GO:0022857">
    <property type="term" value="F:transmembrane transporter activity"/>
    <property type="evidence" value="ECO:0007669"/>
    <property type="project" value="TreeGrafter"/>
</dbReference>
<evidence type="ECO:0000313" key="8">
    <source>
        <dbReference type="Proteomes" id="UP001321749"/>
    </source>
</evidence>
<comment type="caution">
    <text evidence="7">The sequence shown here is derived from an EMBL/GenBank/DDBJ whole genome shotgun (WGS) entry which is preliminary data.</text>
</comment>
<dbReference type="InterPro" id="IPR036259">
    <property type="entry name" value="MFS_trans_sf"/>
</dbReference>
<keyword evidence="8" id="KW-1185">Reference proteome</keyword>
<accession>A0AAV9HY78</accession>
<name>A0AAV9HY78_9PEZI</name>
<feature type="transmembrane region" description="Helical" evidence="6">
    <location>
        <begin position="51"/>
        <end position="76"/>
    </location>
</feature>
<feature type="transmembrane region" description="Helical" evidence="6">
    <location>
        <begin position="88"/>
        <end position="111"/>
    </location>
</feature>
<protein>
    <submittedName>
        <fullName evidence="7">MFS general substrate transporter</fullName>
    </submittedName>
</protein>
<feature type="transmembrane region" description="Helical" evidence="6">
    <location>
        <begin position="456"/>
        <end position="478"/>
    </location>
</feature>
<keyword evidence="3 6" id="KW-1133">Transmembrane helix</keyword>
<gene>
    <name evidence="7" type="ORF">QBC42DRAFT_304144</name>
</gene>
<keyword evidence="2 6" id="KW-0812">Transmembrane</keyword>
<keyword evidence="4 6" id="KW-0472">Membrane</keyword>
<feature type="transmembrane region" description="Helical" evidence="6">
    <location>
        <begin position="189"/>
        <end position="207"/>
    </location>
</feature>
<dbReference type="SUPFAM" id="SSF103473">
    <property type="entry name" value="MFS general substrate transporter"/>
    <property type="match status" value="1"/>
</dbReference>
<comment type="subcellular location">
    <subcellularLocation>
        <location evidence="1">Membrane</location>
        <topology evidence="1">Multi-pass membrane protein</topology>
    </subcellularLocation>
</comment>
<dbReference type="Gene3D" id="1.20.1250.20">
    <property type="entry name" value="MFS general substrate transporter like domains"/>
    <property type="match status" value="1"/>
</dbReference>
<dbReference type="AlphaFoldDB" id="A0AAV9HY78"/>
<evidence type="ECO:0000256" key="6">
    <source>
        <dbReference type="SAM" id="Phobius"/>
    </source>
</evidence>
<feature type="transmembrane region" description="Helical" evidence="6">
    <location>
        <begin position="284"/>
        <end position="302"/>
    </location>
</feature>
<feature type="transmembrane region" description="Helical" evidence="6">
    <location>
        <begin position="322"/>
        <end position="342"/>
    </location>
</feature>
<dbReference type="EMBL" id="MU864948">
    <property type="protein sequence ID" value="KAK4464488.1"/>
    <property type="molecule type" value="Genomic_DNA"/>
</dbReference>
<feature type="transmembrane region" description="Helical" evidence="6">
    <location>
        <begin position="424"/>
        <end position="444"/>
    </location>
</feature>
<dbReference type="PANTHER" id="PTHR23507">
    <property type="entry name" value="ZGC:174356"/>
    <property type="match status" value="1"/>
</dbReference>